<evidence type="ECO:0000313" key="3">
    <source>
        <dbReference type="Proteomes" id="UP001139955"/>
    </source>
</evidence>
<feature type="transmembrane region" description="Helical" evidence="1">
    <location>
        <begin position="36"/>
        <end position="56"/>
    </location>
</feature>
<gene>
    <name evidence="2" type="ORF">OC940_24600</name>
</gene>
<sequence length="171" mass="18893">MLAILQNTPLWVYAIFLLLVYFGLKARTSSHESRLAMLVTPPALIAWSLLSMDLTFNPALSLSYWFGTMLLGGGSAWLLFSPQGVVLDDSQNGLVVPGTWKMLVLYLLFFAVNYYFGYQDAVHPEQASAPDTLLFKTAASGFVCGLIGARSLKHYRLLRTLLAQPSRVSAQ</sequence>
<reference evidence="2" key="2">
    <citation type="journal article" date="2023" name="mSystems">
        <title>Charting the Lipopeptidome of Nonpathogenic Pseudomonas.</title>
        <authorList>
            <person name="Cesa-Luna C."/>
            <person name="Geudens N."/>
            <person name="Girard L."/>
            <person name="De Roo V."/>
            <person name="Maklad H.R."/>
            <person name="Martins J.C."/>
            <person name="Hofte M."/>
            <person name="De Mot R."/>
        </authorList>
    </citation>
    <scope>NUCLEOTIDE SEQUENCE</scope>
    <source>
        <strain evidence="2">B1M3-32</strain>
    </source>
</reference>
<proteinExistence type="predicted"/>
<protein>
    <recommendedName>
        <fullName evidence="4">DUF1453 domain-containing protein</fullName>
    </recommendedName>
</protein>
<accession>A0A9X2XKL8</accession>
<evidence type="ECO:0000313" key="2">
    <source>
        <dbReference type="EMBL" id="MCU7251004.1"/>
    </source>
</evidence>
<dbReference type="RefSeq" id="WP_217833961.1">
    <property type="nucleotide sequence ID" value="NZ_JAOSKY010000019.1"/>
</dbReference>
<feature type="transmembrane region" description="Helical" evidence="1">
    <location>
        <begin position="100"/>
        <end position="118"/>
    </location>
</feature>
<evidence type="ECO:0000256" key="1">
    <source>
        <dbReference type="SAM" id="Phobius"/>
    </source>
</evidence>
<feature type="transmembrane region" description="Helical" evidence="1">
    <location>
        <begin position="6"/>
        <end position="24"/>
    </location>
</feature>
<keyword evidence="1" id="KW-0812">Transmembrane</keyword>
<dbReference type="Proteomes" id="UP001139955">
    <property type="component" value="Unassembled WGS sequence"/>
</dbReference>
<keyword evidence="1" id="KW-1133">Transmembrane helix</keyword>
<comment type="caution">
    <text evidence="2">The sequence shown here is derived from an EMBL/GenBank/DDBJ whole genome shotgun (WGS) entry which is preliminary data.</text>
</comment>
<dbReference type="AlphaFoldDB" id="A0A9X2XKL8"/>
<keyword evidence="3" id="KW-1185">Reference proteome</keyword>
<dbReference type="Pfam" id="PF20327">
    <property type="entry name" value="DUF6622"/>
    <property type="match status" value="1"/>
</dbReference>
<organism evidence="2 3">
    <name type="scientific">Pseudomonas koreensis</name>
    <dbReference type="NCBI Taxonomy" id="198620"/>
    <lineage>
        <taxon>Bacteria</taxon>
        <taxon>Pseudomonadati</taxon>
        <taxon>Pseudomonadota</taxon>
        <taxon>Gammaproteobacteria</taxon>
        <taxon>Pseudomonadales</taxon>
        <taxon>Pseudomonadaceae</taxon>
        <taxon>Pseudomonas</taxon>
    </lineage>
</organism>
<dbReference type="EMBL" id="JAOSKY010000019">
    <property type="protein sequence ID" value="MCU7251004.1"/>
    <property type="molecule type" value="Genomic_DNA"/>
</dbReference>
<reference evidence="2" key="1">
    <citation type="submission" date="2022-09" db="EMBL/GenBank/DDBJ databases">
        <authorList>
            <person name="Cesa-Luna C."/>
            <person name="Girard L."/>
            <person name="Lood C."/>
            <person name="Hofte M."/>
            <person name="De Mot R."/>
        </authorList>
    </citation>
    <scope>NUCLEOTIDE SEQUENCE</scope>
    <source>
        <strain evidence="2">B1M3-32</strain>
    </source>
</reference>
<dbReference type="InterPro" id="IPR046730">
    <property type="entry name" value="DUF6622"/>
</dbReference>
<name>A0A9X2XKL8_9PSED</name>
<evidence type="ECO:0008006" key="4">
    <source>
        <dbReference type="Google" id="ProtNLM"/>
    </source>
</evidence>
<feature type="transmembrane region" description="Helical" evidence="1">
    <location>
        <begin position="62"/>
        <end position="80"/>
    </location>
</feature>
<keyword evidence="1" id="KW-0472">Membrane</keyword>